<dbReference type="InterPro" id="IPR022551">
    <property type="entry name" value="BrxC"/>
</dbReference>
<sequence length="136" mass="15675">MFKKLFNKNKKENNNELATNEAKVNWQPLTDVKQLAEINLASKNEVVAIFKHSTRCIVSSTVIKNFEKLLGNNVIDNTIYYLDLLSYREVSNAIEAQYQVMHQSPQLLLIKNGSVIFHTSHYDILEVDVNKFGKEM</sequence>
<organism evidence="1 2">
    <name type="scientific">Tenacibaculum geojense</name>
    <dbReference type="NCBI Taxonomy" id="915352"/>
    <lineage>
        <taxon>Bacteria</taxon>
        <taxon>Pseudomonadati</taxon>
        <taxon>Bacteroidota</taxon>
        <taxon>Flavobacteriia</taxon>
        <taxon>Flavobacteriales</taxon>
        <taxon>Flavobacteriaceae</taxon>
        <taxon>Tenacibaculum</taxon>
    </lineage>
</organism>
<proteinExistence type="predicted"/>
<dbReference type="Gene3D" id="3.40.30.10">
    <property type="entry name" value="Glutaredoxin"/>
    <property type="match status" value="1"/>
</dbReference>
<dbReference type="NCBIfam" id="TIGR04019">
    <property type="entry name" value="B_thiol_YtxJ"/>
    <property type="match status" value="1"/>
</dbReference>
<dbReference type="EMBL" id="JBHTJR010000014">
    <property type="protein sequence ID" value="MFD0991801.1"/>
    <property type="molecule type" value="Genomic_DNA"/>
</dbReference>
<evidence type="ECO:0000313" key="1">
    <source>
        <dbReference type="EMBL" id="MFD0991801.1"/>
    </source>
</evidence>
<dbReference type="Pfam" id="PF11009">
    <property type="entry name" value="BrxC"/>
    <property type="match status" value="1"/>
</dbReference>
<dbReference type="Proteomes" id="UP001597062">
    <property type="component" value="Unassembled WGS sequence"/>
</dbReference>
<accession>A0ABW3JND8</accession>
<gene>
    <name evidence="1" type="primary">ytxJ</name>
    <name evidence="1" type="ORF">ACFQ1U_01170</name>
</gene>
<comment type="caution">
    <text evidence="1">The sequence shown here is derived from an EMBL/GenBank/DDBJ whole genome shotgun (WGS) entry which is preliminary data.</text>
</comment>
<reference evidence="2" key="1">
    <citation type="journal article" date="2019" name="Int. J. Syst. Evol. Microbiol.">
        <title>The Global Catalogue of Microorganisms (GCM) 10K type strain sequencing project: providing services to taxonomists for standard genome sequencing and annotation.</title>
        <authorList>
            <consortium name="The Broad Institute Genomics Platform"/>
            <consortium name="The Broad Institute Genome Sequencing Center for Infectious Disease"/>
            <person name="Wu L."/>
            <person name="Ma J."/>
        </authorList>
    </citation>
    <scope>NUCLEOTIDE SEQUENCE [LARGE SCALE GENOMIC DNA]</scope>
    <source>
        <strain evidence="2">CCUG 60527</strain>
    </source>
</reference>
<dbReference type="RefSeq" id="WP_386104444.1">
    <property type="nucleotide sequence ID" value="NZ_JBHTJR010000014.1"/>
</dbReference>
<keyword evidence="2" id="KW-1185">Reference proteome</keyword>
<name>A0ABW3JND8_9FLAO</name>
<evidence type="ECO:0000313" key="2">
    <source>
        <dbReference type="Proteomes" id="UP001597062"/>
    </source>
</evidence>
<protein>
    <submittedName>
        <fullName evidence="1">Bacillithiol system redox-active protein YtxJ</fullName>
    </submittedName>
</protein>